<dbReference type="Proteomes" id="UP000198855">
    <property type="component" value="Unassembled WGS sequence"/>
</dbReference>
<dbReference type="AlphaFoldDB" id="A0A1I2CZP6"/>
<organism evidence="2 3">
    <name type="scientific">Paenibacillus catalpae</name>
    <dbReference type="NCBI Taxonomy" id="1045775"/>
    <lineage>
        <taxon>Bacteria</taxon>
        <taxon>Bacillati</taxon>
        <taxon>Bacillota</taxon>
        <taxon>Bacilli</taxon>
        <taxon>Bacillales</taxon>
        <taxon>Paenibacillaceae</taxon>
        <taxon>Paenibacillus</taxon>
    </lineage>
</organism>
<evidence type="ECO:0000256" key="1">
    <source>
        <dbReference type="SAM" id="Phobius"/>
    </source>
</evidence>
<evidence type="ECO:0000313" key="3">
    <source>
        <dbReference type="Proteomes" id="UP000198855"/>
    </source>
</evidence>
<dbReference type="EMBL" id="FOMT01000004">
    <property type="protein sequence ID" value="SFE73751.1"/>
    <property type="molecule type" value="Genomic_DNA"/>
</dbReference>
<keyword evidence="1" id="KW-0472">Membrane</keyword>
<keyword evidence="3" id="KW-1185">Reference proteome</keyword>
<feature type="transmembrane region" description="Helical" evidence="1">
    <location>
        <begin position="12"/>
        <end position="30"/>
    </location>
</feature>
<accession>A0A1I2CZP6</accession>
<name>A0A1I2CZP6_9BACL</name>
<reference evidence="3" key="1">
    <citation type="submission" date="2016-10" db="EMBL/GenBank/DDBJ databases">
        <authorList>
            <person name="Varghese N."/>
            <person name="Submissions S."/>
        </authorList>
    </citation>
    <scope>NUCLEOTIDE SEQUENCE [LARGE SCALE GENOMIC DNA]</scope>
    <source>
        <strain evidence="3">CGMCC 1.10784</strain>
    </source>
</reference>
<protein>
    <submittedName>
        <fullName evidence="2">Uncharacterized protein</fullName>
    </submittedName>
</protein>
<sequence>MPMWISWLTDHWLTVLLLAGIFVAVLYIILDRSLLFYKE</sequence>
<evidence type="ECO:0000313" key="2">
    <source>
        <dbReference type="EMBL" id="SFE73751.1"/>
    </source>
</evidence>
<proteinExistence type="predicted"/>
<keyword evidence="1" id="KW-0812">Transmembrane</keyword>
<gene>
    <name evidence="2" type="ORF">SAMN05216378_3892</name>
</gene>
<keyword evidence="1" id="KW-1133">Transmembrane helix</keyword>